<feature type="domain" description="EamA" evidence="2">
    <location>
        <begin position="12"/>
        <end position="140"/>
    </location>
</feature>
<dbReference type="GO" id="GO:0016020">
    <property type="term" value="C:membrane"/>
    <property type="evidence" value="ECO:0007669"/>
    <property type="project" value="InterPro"/>
</dbReference>
<comment type="caution">
    <text evidence="3">The sequence shown here is derived from an EMBL/GenBank/DDBJ whole genome shotgun (WGS) entry which is preliminary data.</text>
</comment>
<dbReference type="Pfam" id="PF00892">
    <property type="entry name" value="EamA"/>
    <property type="match status" value="2"/>
</dbReference>
<dbReference type="SUPFAM" id="SSF103481">
    <property type="entry name" value="Multidrug resistance efflux transporter EmrE"/>
    <property type="match status" value="2"/>
</dbReference>
<keyword evidence="1" id="KW-0812">Transmembrane</keyword>
<dbReference type="InterPro" id="IPR037185">
    <property type="entry name" value="EmrE-like"/>
</dbReference>
<dbReference type="PANTHER" id="PTHR22911">
    <property type="entry name" value="ACYL-MALONYL CONDENSING ENZYME-RELATED"/>
    <property type="match status" value="1"/>
</dbReference>
<keyword evidence="1" id="KW-1133">Transmembrane helix</keyword>
<feature type="transmembrane region" description="Helical" evidence="1">
    <location>
        <begin position="266"/>
        <end position="287"/>
    </location>
</feature>
<dbReference type="InterPro" id="IPR000620">
    <property type="entry name" value="EamA_dom"/>
</dbReference>
<feature type="domain" description="EamA" evidence="2">
    <location>
        <begin position="152"/>
        <end position="281"/>
    </location>
</feature>
<evidence type="ECO:0000259" key="2">
    <source>
        <dbReference type="Pfam" id="PF00892"/>
    </source>
</evidence>
<dbReference type="AlphaFoldDB" id="A0A4S3M008"/>
<dbReference type="PANTHER" id="PTHR22911:SF79">
    <property type="entry name" value="MOBA-LIKE NTP TRANSFERASE DOMAIN-CONTAINING PROTEIN"/>
    <property type="match status" value="1"/>
</dbReference>
<dbReference type="RefSeq" id="WP_136335909.1">
    <property type="nucleotide sequence ID" value="NZ_QXMP01000008.1"/>
</dbReference>
<feature type="transmembrane region" description="Helical" evidence="1">
    <location>
        <begin position="96"/>
        <end position="113"/>
    </location>
</feature>
<gene>
    <name evidence="3" type="ORF">E7Z59_08595</name>
</gene>
<organism evidence="3 4">
    <name type="scientific">Robertkochia marina</name>
    <dbReference type="NCBI Taxonomy" id="1227945"/>
    <lineage>
        <taxon>Bacteria</taxon>
        <taxon>Pseudomonadati</taxon>
        <taxon>Bacteroidota</taxon>
        <taxon>Flavobacteriia</taxon>
        <taxon>Flavobacteriales</taxon>
        <taxon>Flavobacteriaceae</taxon>
        <taxon>Robertkochia</taxon>
    </lineage>
</organism>
<proteinExistence type="predicted"/>
<evidence type="ECO:0000256" key="1">
    <source>
        <dbReference type="SAM" id="Phobius"/>
    </source>
</evidence>
<feature type="transmembrane region" description="Helical" evidence="1">
    <location>
        <begin position="178"/>
        <end position="199"/>
    </location>
</feature>
<feature type="transmembrane region" description="Helical" evidence="1">
    <location>
        <begin position="238"/>
        <end position="260"/>
    </location>
</feature>
<evidence type="ECO:0000313" key="3">
    <source>
        <dbReference type="EMBL" id="THD67704.1"/>
    </source>
</evidence>
<feature type="transmembrane region" description="Helical" evidence="1">
    <location>
        <begin position="148"/>
        <end position="166"/>
    </location>
</feature>
<feature type="transmembrane region" description="Helical" evidence="1">
    <location>
        <begin position="40"/>
        <end position="59"/>
    </location>
</feature>
<feature type="transmembrane region" description="Helical" evidence="1">
    <location>
        <begin position="211"/>
        <end position="231"/>
    </location>
</feature>
<sequence length="292" mass="32432">MGDSKQHGLWPYLQLNFAVLCISSSGVLGRYIPLAPELTIWYRALLAMLVIGGFSWLKGFRFRIDSKRDRYIIALGGLFFGIHWVTYFYALQLSSVAIGMLSIYTYPVMTSLLEPLILKTPLKRVHVFLGVMVLGGIYLLVPEFDLENQYFIAILFGLCSAFFYALRNIILKPQVKKYNGSVLMTWQLVVMSVVLLPVAGQASVTTFSDNFMPLLALAVITTSVGHTLLLMTFRFFSVTAASIMSSVQPVYGILLGFLFLGEVPGINTVLGGLVIISAVVLESVASFRRTER</sequence>
<feature type="transmembrane region" description="Helical" evidence="1">
    <location>
        <begin position="12"/>
        <end position="34"/>
    </location>
</feature>
<evidence type="ECO:0000313" key="4">
    <source>
        <dbReference type="Proteomes" id="UP000305939"/>
    </source>
</evidence>
<accession>A0A4S3M008</accession>
<keyword evidence="1" id="KW-0472">Membrane</keyword>
<feature type="transmembrane region" description="Helical" evidence="1">
    <location>
        <begin position="125"/>
        <end position="142"/>
    </location>
</feature>
<reference evidence="3 4" key="1">
    <citation type="submission" date="2019-04" db="EMBL/GenBank/DDBJ databases">
        <title>Draft genome sequence of Robertkochia marina CC-AMO-30D.</title>
        <authorList>
            <person name="Hameed A."/>
            <person name="Lin S.-Y."/>
            <person name="Shahina M."/>
            <person name="Lai W.-A."/>
            <person name="Young C.-C."/>
        </authorList>
    </citation>
    <scope>NUCLEOTIDE SEQUENCE [LARGE SCALE GENOMIC DNA]</scope>
    <source>
        <strain evidence="3 4">CC-AMO-30D</strain>
    </source>
</reference>
<keyword evidence="4" id="KW-1185">Reference proteome</keyword>
<dbReference type="OrthoDB" id="9150437at2"/>
<feature type="transmembrane region" description="Helical" evidence="1">
    <location>
        <begin position="71"/>
        <end position="90"/>
    </location>
</feature>
<dbReference type="EMBL" id="SSMC01000002">
    <property type="protein sequence ID" value="THD67704.1"/>
    <property type="molecule type" value="Genomic_DNA"/>
</dbReference>
<protein>
    <submittedName>
        <fullName evidence="3">EamA/RhaT family transporter</fullName>
    </submittedName>
</protein>
<name>A0A4S3M008_9FLAO</name>
<dbReference type="Proteomes" id="UP000305939">
    <property type="component" value="Unassembled WGS sequence"/>
</dbReference>